<sequence length="81" mass="8614">MSFIIEARVSARRFSYHRSTLLSALEHGMSLQAAGMADVRIIDGCARERSPAEVQQLLFGPSLAAKAAGSDPERPSGARAA</sequence>
<reference evidence="1 2" key="2">
    <citation type="journal article" date="2012" name="J. Bacteriol.">
        <title>Complete genome sequences of six strains of the genus Methylobacterium.</title>
        <authorList>
            <person name="Marx C.J."/>
            <person name="Bringel F."/>
            <person name="Chistoserdova L."/>
            <person name="Moulin L."/>
            <person name="Farhan Ul Haque M."/>
            <person name="Fleischman D.E."/>
            <person name="Gruffaz C."/>
            <person name="Jourand P."/>
            <person name="Knief C."/>
            <person name="Lee M.C."/>
            <person name="Muller E.E."/>
            <person name="Nadalig T."/>
            <person name="Peyraud R."/>
            <person name="Roselli S."/>
            <person name="Russ L."/>
            <person name="Goodwin L.A."/>
            <person name="Ivanova N."/>
            <person name="Kyrpides N."/>
            <person name="Lajus A."/>
            <person name="Land M.L."/>
            <person name="Medigue C."/>
            <person name="Mikhailova N."/>
            <person name="Nolan M."/>
            <person name="Woyke T."/>
            <person name="Stolyar S."/>
            <person name="Vorholt J.A."/>
            <person name="Vuilleumier S."/>
        </authorList>
    </citation>
    <scope>NUCLEOTIDE SEQUENCE [LARGE SCALE GENOMIC DNA]</scope>
    <source>
        <strain evidence="2">CM4 / NCIMB 13688</strain>
    </source>
</reference>
<dbReference type="KEGG" id="mch:Mchl_0047"/>
<dbReference type="RefSeq" id="WP_012605224.1">
    <property type="nucleotide sequence ID" value="NC_011757.1"/>
</dbReference>
<gene>
    <name evidence="1" type="ordered locus">Mchl_0047</name>
</gene>
<dbReference type="AlphaFoldDB" id="B7L037"/>
<accession>B7L037</accession>
<organism evidence="1 2">
    <name type="scientific">Methylorubrum extorquens (strain CM4 / NCIMB 13688)</name>
    <name type="common">Methylobacterium extorquens</name>
    <dbReference type="NCBI Taxonomy" id="440085"/>
    <lineage>
        <taxon>Bacteria</taxon>
        <taxon>Pseudomonadati</taxon>
        <taxon>Pseudomonadota</taxon>
        <taxon>Alphaproteobacteria</taxon>
        <taxon>Hyphomicrobiales</taxon>
        <taxon>Methylobacteriaceae</taxon>
        <taxon>Methylorubrum</taxon>
    </lineage>
</organism>
<evidence type="ECO:0000313" key="2">
    <source>
        <dbReference type="Proteomes" id="UP000002385"/>
    </source>
</evidence>
<name>B7L037_METC4</name>
<protein>
    <submittedName>
        <fullName evidence="1">Uncharacterized protein</fullName>
    </submittedName>
</protein>
<evidence type="ECO:0000313" key="1">
    <source>
        <dbReference type="EMBL" id="ACK81009.1"/>
    </source>
</evidence>
<dbReference type="Proteomes" id="UP000002385">
    <property type="component" value="Chromosome"/>
</dbReference>
<dbReference type="HOGENOM" id="CLU_195242_0_0_5"/>
<reference evidence="2" key="1">
    <citation type="submission" date="2008-12" db="EMBL/GenBank/DDBJ databases">
        <title>Complete sequence of chromosome of Methylobacterium chloromethanicum CM4.</title>
        <authorList>
            <consortium name="US DOE Joint Genome Institute"/>
            <person name="Lucas S."/>
            <person name="Copeland A."/>
            <person name="Lapidus A."/>
            <person name="Glavina del Rio T."/>
            <person name="Dalin E."/>
            <person name="Tice H."/>
            <person name="Bruce D."/>
            <person name="Goodwin L."/>
            <person name="Pitluck S."/>
            <person name="Chertkov O."/>
            <person name="Brettin T."/>
            <person name="Detter J.C."/>
            <person name="Han C."/>
            <person name="Larimer F."/>
            <person name="Land M."/>
            <person name="Hauser L."/>
            <person name="Kyrpides N."/>
            <person name="Mikhailova N."/>
            <person name="Marx C."/>
            <person name="Richardson P."/>
        </authorList>
    </citation>
    <scope>NUCLEOTIDE SEQUENCE [LARGE SCALE GENOMIC DNA]</scope>
    <source>
        <strain evidence="2">CM4 / NCIMB 13688</strain>
    </source>
</reference>
<proteinExistence type="predicted"/>
<dbReference type="EMBL" id="CP001298">
    <property type="protein sequence ID" value="ACK81009.1"/>
    <property type="molecule type" value="Genomic_DNA"/>
</dbReference>